<accession>A0AAD3T9U1</accession>
<proteinExistence type="predicted"/>
<dbReference type="Proteomes" id="UP001279734">
    <property type="component" value="Unassembled WGS sequence"/>
</dbReference>
<evidence type="ECO:0000256" key="1">
    <source>
        <dbReference type="SAM" id="MobiDB-lite"/>
    </source>
</evidence>
<gene>
    <name evidence="2" type="ORF">Nepgr_027157</name>
</gene>
<evidence type="ECO:0000313" key="3">
    <source>
        <dbReference type="Proteomes" id="UP001279734"/>
    </source>
</evidence>
<organism evidence="2 3">
    <name type="scientific">Nepenthes gracilis</name>
    <name type="common">Slender pitcher plant</name>
    <dbReference type="NCBI Taxonomy" id="150966"/>
    <lineage>
        <taxon>Eukaryota</taxon>
        <taxon>Viridiplantae</taxon>
        <taxon>Streptophyta</taxon>
        <taxon>Embryophyta</taxon>
        <taxon>Tracheophyta</taxon>
        <taxon>Spermatophyta</taxon>
        <taxon>Magnoliopsida</taxon>
        <taxon>eudicotyledons</taxon>
        <taxon>Gunneridae</taxon>
        <taxon>Pentapetalae</taxon>
        <taxon>Caryophyllales</taxon>
        <taxon>Nepenthaceae</taxon>
        <taxon>Nepenthes</taxon>
    </lineage>
</organism>
<reference evidence="2" key="1">
    <citation type="submission" date="2023-05" db="EMBL/GenBank/DDBJ databases">
        <title>Nepenthes gracilis genome sequencing.</title>
        <authorList>
            <person name="Fukushima K."/>
        </authorList>
    </citation>
    <scope>NUCLEOTIDE SEQUENCE</scope>
    <source>
        <strain evidence="2">SING2019-196</strain>
    </source>
</reference>
<keyword evidence="3" id="KW-1185">Reference proteome</keyword>
<dbReference type="EMBL" id="BSYO01000029">
    <property type="protein sequence ID" value="GMH25314.1"/>
    <property type="molecule type" value="Genomic_DNA"/>
</dbReference>
<feature type="region of interest" description="Disordered" evidence="1">
    <location>
        <begin position="32"/>
        <end position="74"/>
    </location>
</feature>
<evidence type="ECO:0000313" key="2">
    <source>
        <dbReference type="EMBL" id="GMH25314.1"/>
    </source>
</evidence>
<name>A0AAD3T9U1_NEPGR</name>
<feature type="compositionally biased region" description="Polar residues" evidence="1">
    <location>
        <begin position="35"/>
        <end position="52"/>
    </location>
</feature>
<comment type="caution">
    <text evidence="2">The sequence shown here is derived from an EMBL/GenBank/DDBJ whole genome shotgun (WGS) entry which is preliminary data.</text>
</comment>
<protein>
    <submittedName>
        <fullName evidence="2">Uncharacterized protein</fullName>
    </submittedName>
</protein>
<sequence>MKLEWHVVDDTNEVATEGIVVGAGPADISLGARPTCSSLTTRQLRSQGQSGTRDGGRPPAVPFGRGASGGHRRS</sequence>
<dbReference type="AlphaFoldDB" id="A0AAD3T9U1"/>